<dbReference type="EMBL" id="GBRH01206838">
    <property type="protein sequence ID" value="JAD91057.1"/>
    <property type="molecule type" value="Transcribed_RNA"/>
</dbReference>
<reference evidence="2" key="2">
    <citation type="journal article" date="2015" name="Data Brief">
        <title>Shoot transcriptome of the giant reed, Arundo donax.</title>
        <authorList>
            <person name="Barrero R.A."/>
            <person name="Guerrero F.D."/>
            <person name="Moolhuijzen P."/>
            <person name="Goolsby J.A."/>
            <person name="Tidwell J."/>
            <person name="Bellgard S.E."/>
            <person name="Bellgard M.I."/>
        </authorList>
    </citation>
    <scope>NUCLEOTIDE SEQUENCE</scope>
    <source>
        <tissue evidence="2">Shoot tissue taken approximately 20 cm above the soil surface</tissue>
    </source>
</reference>
<dbReference type="AlphaFoldDB" id="A0A0A9E504"/>
<evidence type="ECO:0000256" key="1">
    <source>
        <dbReference type="SAM" id="MobiDB-lite"/>
    </source>
</evidence>
<reference evidence="2" key="1">
    <citation type="submission" date="2014-09" db="EMBL/GenBank/DDBJ databases">
        <authorList>
            <person name="Magalhaes I.L.F."/>
            <person name="Oliveira U."/>
            <person name="Santos F.R."/>
            <person name="Vidigal T.H.D.A."/>
            <person name="Brescovit A.D."/>
            <person name="Santos A.J."/>
        </authorList>
    </citation>
    <scope>NUCLEOTIDE SEQUENCE</scope>
    <source>
        <tissue evidence="2">Shoot tissue taken approximately 20 cm above the soil surface</tissue>
    </source>
</reference>
<feature type="compositionally biased region" description="Acidic residues" evidence="1">
    <location>
        <begin position="150"/>
        <end position="161"/>
    </location>
</feature>
<sequence length="167" mass="17386">MTTTNVAERKLTDGSEPNRASCTGGWRRALLVRVYLHSVTTLRVRPPDLGVAPVGTELGGAGPEHVLVVSGCDGGADQRAHPEDPLVIPGLVIVVDDRGSQAPRRVDAGAGDGDGGKVNHEHCEPNRERSQHRDVGVTGAALGVSGREDGVDEHEGADDLGGEPRAL</sequence>
<accession>A0A0A9E504</accession>
<feature type="region of interest" description="Disordered" evidence="1">
    <location>
        <begin position="102"/>
        <end position="167"/>
    </location>
</feature>
<feature type="compositionally biased region" description="Basic and acidic residues" evidence="1">
    <location>
        <begin position="114"/>
        <end position="135"/>
    </location>
</feature>
<organism evidence="2">
    <name type="scientific">Arundo donax</name>
    <name type="common">Giant reed</name>
    <name type="synonym">Donax arundinaceus</name>
    <dbReference type="NCBI Taxonomy" id="35708"/>
    <lineage>
        <taxon>Eukaryota</taxon>
        <taxon>Viridiplantae</taxon>
        <taxon>Streptophyta</taxon>
        <taxon>Embryophyta</taxon>
        <taxon>Tracheophyta</taxon>
        <taxon>Spermatophyta</taxon>
        <taxon>Magnoliopsida</taxon>
        <taxon>Liliopsida</taxon>
        <taxon>Poales</taxon>
        <taxon>Poaceae</taxon>
        <taxon>PACMAD clade</taxon>
        <taxon>Arundinoideae</taxon>
        <taxon>Arundineae</taxon>
        <taxon>Arundo</taxon>
    </lineage>
</organism>
<protein>
    <submittedName>
        <fullName evidence="2">Pip2d</fullName>
    </submittedName>
</protein>
<feature type="region of interest" description="Disordered" evidence="1">
    <location>
        <begin position="1"/>
        <end position="20"/>
    </location>
</feature>
<proteinExistence type="predicted"/>
<name>A0A0A9E504_ARUDO</name>
<evidence type="ECO:0000313" key="2">
    <source>
        <dbReference type="EMBL" id="JAD91057.1"/>
    </source>
</evidence>